<protein>
    <recommendedName>
        <fullName evidence="6">OPA3-like protein</fullName>
    </recommendedName>
</protein>
<sequence length="323" mass="36133">MSTTAIKFGALAIKTLAKPIASRIKHQAREHPRFRKVCISVAQRIHQVDVRLRLGLLQDTAAFIKAEYAEREAARQITKKATEKNAIFPADFGTVSSIKPIPPPAVFGDPRPPPLKEPAKRARVRPLSESKAIESGANFISEFFLFAVAGSLILAEQIRVRRKEANRRDVIAERLELLGDRTRQDGERLAELEAKSHRDEERILALEENNWRLKGGNGVFPGRKIAEGRERKIIEPTPLWEEVSENGTSLWARVWGFGRKVEEKAGVGDAFEKTLVVLTEEPKFNGEASPMEHKNETTSPARSPAVIKKIRPINPEAPSHSSR</sequence>
<keyword evidence="5" id="KW-1185">Reference proteome</keyword>
<comment type="caution">
    <text evidence="4">The sequence shown here is derived from an EMBL/GenBank/DDBJ whole genome shotgun (WGS) entry which is preliminary data.</text>
</comment>
<dbReference type="EMBL" id="JBBBZM010000052">
    <property type="protein sequence ID" value="KAL0636354.1"/>
    <property type="molecule type" value="Genomic_DNA"/>
</dbReference>
<feature type="compositionally biased region" description="Basic and acidic residues" evidence="3">
    <location>
        <begin position="283"/>
        <end position="296"/>
    </location>
</feature>
<keyword evidence="2" id="KW-0175">Coiled coil</keyword>
<proteinExistence type="inferred from homology"/>
<dbReference type="Proteomes" id="UP001447188">
    <property type="component" value="Unassembled WGS sequence"/>
</dbReference>
<comment type="similarity">
    <text evidence="1">Belongs to the OPA3 family.</text>
</comment>
<feature type="region of interest" description="Disordered" evidence="3">
    <location>
        <begin position="283"/>
        <end position="323"/>
    </location>
</feature>
<evidence type="ECO:0000256" key="3">
    <source>
        <dbReference type="SAM" id="MobiDB-lite"/>
    </source>
</evidence>
<evidence type="ECO:0000313" key="4">
    <source>
        <dbReference type="EMBL" id="KAL0636354.1"/>
    </source>
</evidence>
<dbReference type="InterPro" id="IPR010754">
    <property type="entry name" value="OPA3-like"/>
</dbReference>
<reference evidence="4 5" key="1">
    <citation type="submission" date="2024-02" db="EMBL/GenBank/DDBJ databases">
        <title>Discinaceae phylogenomics.</title>
        <authorList>
            <person name="Dirks A.C."/>
            <person name="James T.Y."/>
        </authorList>
    </citation>
    <scope>NUCLEOTIDE SEQUENCE [LARGE SCALE GENOMIC DNA]</scope>
    <source>
        <strain evidence="4 5">ACD0624</strain>
    </source>
</reference>
<accession>A0ABR3GKA2</accession>
<dbReference type="Pfam" id="PF07047">
    <property type="entry name" value="OPA3"/>
    <property type="match status" value="1"/>
</dbReference>
<dbReference type="PANTHER" id="PTHR12499">
    <property type="entry name" value="OPTIC ATROPHY 3 PROTEIN OPA3"/>
    <property type="match status" value="1"/>
</dbReference>
<gene>
    <name evidence="4" type="ORF">Q9L58_004701</name>
</gene>
<evidence type="ECO:0000256" key="2">
    <source>
        <dbReference type="ARBA" id="ARBA00023054"/>
    </source>
</evidence>
<evidence type="ECO:0008006" key="6">
    <source>
        <dbReference type="Google" id="ProtNLM"/>
    </source>
</evidence>
<name>A0ABR3GKA2_9PEZI</name>
<evidence type="ECO:0000256" key="1">
    <source>
        <dbReference type="ARBA" id="ARBA00007584"/>
    </source>
</evidence>
<organism evidence="4 5">
    <name type="scientific">Discina gigas</name>
    <dbReference type="NCBI Taxonomy" id="1032678"/>
    <lineage>
        <taxon>Eukaryota</taxon>
        <taxon>Fungi</taxon>
        <taxon>Dikarya</taxon>
        <taxon>Ascomycota</taxon>
        <taxon>Pezizomycotina</taxon>
        <taxon>Pezizomycetes</taxon>
        <taxon>Pezizales</taxon>
        <taxon>Discinaceae</taxon>
        <taxon>Discina</taxon>
    </lineage>
</organism>
<dbReference type="PANTHER" id="PTHR12499:SF0">
    <property type="entry name" value="OPTIC ATROPHY 3 PROTEIN"/>
    <property type="match status" value="1"/>
</dbReference>
<evidence type="ECO:0000313" key="5">
    <source>
        <dbReference type="Proteomes" id="UP001447188"/>
    </source>
</evidence>